<sequence>REREREGKPEGKEANYEFQTQYGLIGWYVGAACKMMKYSGYKFDFSAIVATDSGGVGIGPSIGDRDIRVVGLDLMADESMAERQPTKLILTLAQLTNVLSPAFSYFMYYCCANLYTLNKAASLSCELASWFEKVRLRREVPDARSILSALVICLGQLRVSNWIGLKEQTASDVEVVCLLAYFKLTSLTSNLQQIPGCRDCICYNDNANGCVGVENEGISTAKAAAASVLASNLGAESGMHWFVDESHFNQHDTGKSSDVEFMQSGGLRRRNPLEARSPGSIGVQNGGFPYAGSEGSEILMPGELAVDHQSRVAMSPQDAGWMARLAALLILLLKLIGVPEKFIIKIEFCSVTRS</sequence>
<dbReference type="GO" id="GO:0003876">
    <property type="term" value="F:AMP deaminase activity"/>
    <property type="evidence" value="ECO:0007669"/>
    <property type="project" value="InterPro"/>
</dbReference>
<keyword evidence="3" id="KW-1185">Reference proteome</keyword>
<name>A0AAD5BZD5_AMBAR</name>
<evidence type="ECO:0000313" key="2">
    <source>
        <dbReference type="EMBL" id="KAI7732558.1"/>
    </source>
</evidence>
<accession>A0AAD5BZD5</accession>
<dbReference type="Pfam" id="PF19326">
    <property type="entry name" value="AMP_deaminase"/>
    <property type="match status" value="1"/>
</dbReference>
<dbReference type="EMBL" id="JAMZMK010010205">
    <property type="protein sequence ID" value="KAI7732558.1"/>
    <property type="molecule type" value="Genomic_DNA"/>
</dbReference>
<protein>
    <submittedName>
        <fullName evidence="2">Uncharacterized protein</fullName>
    </submittedName>
</protein>
<gene>
    <name evidence="2" type="ORF">M8C21_024164</name>
</gene>
<feature type="non-terminal residue" evidence="2">
    <location>
        <position position="1"/>
    </location>
</feature>
<comment type="caution">
    <text evidence="2">The sequence shown here is derived from an EMBL/GenBank/DDBJ whole genome shotgun (WGS) entry which is preliminary data.</text>
</comment>
<comment type="similarity">
    <text evidence="1">Belongs to the metallo-dependent hydrolases superfamily. Adenosine and AMP deaminases family.</text>
</comment>
<evidence type="ECO:0000313" key="3">
    <source>
        <dbReference type="Proteomes" id="UP001206925"/>
    </source>
</evidence>
<organism evidence="2 3">
    <name type="scientific">Ambrosia artemisiifolia</name>
    <name type="common">Common ragweed</name>
    <dbReference type="NCBI Taxonomy" id="4212"/>
    <lineage>
        <taxon>Eukaryota</taxon>
        <taxon>Viridiplantae</taxon>
        <taxon>Streptophyta</taxon>
        <taxon>Embryophyta</taxon>
        <taxon>Tracheophyta</taxon>
        <taxon>Spermatophyta</taxon>
        <taxon>Magnoliopsida</taxon>
        <taxon>eudicotyledons</taxon>
        <taxon>Gunneridae</taxon>
        <taxon>Pentapetalae</taxon>
        <taxon>asterids</taxon>
        <taxon>campanulids</taxon>
        <taxon>Asterales</taxon>
        <taxon>Asteraceae</taxon>
        <taxon>Asteroideae</taxon>
        <taxon>Heliantheae alliance</taxon>
        <taxon>Heliantheae</taxon>
        <taxon>Ambrosia</taxon>
    </lineage>
</organism>
<reference evidence="2" key="1">
    <citation type="submission" date="2022-06" db="EMBL/GenBank/DDBJ databases">
        <title>Uncovering the hologenomic basis of an extraordinary plant invasion.</title>
        <authorList>
            <person name="Bieker V.C."/>
            <person name="Martin M.D."/>
            <person name="Gilbert T."/>
            <person name="Hodgins K."/>
            <person name="Battlay P."/>
            <person name="Petersen B."/>
            <person name="Wilson J."/>
        </authorList>
    </citation>
    <scope>NUCLEOTIDE SEQUENCE</scope>
    <source>
        <strain evidence="2">AA19_3_7</strain>
        <tissue evidence="2">Leaf</tissue>
    </source>
</reference>
<proteinExistence type="inferred from homology"/>
<dbReference type="GO" id="GO:0032264">
    <property type="term" value="P:IMP salvage"/>
    <property type="evidence" value="ECO:0007669"/>
    <property type="project" value="InterPro"/>
</dbReference>
<feature type="non-terminal residue" evidence="2">
    <location>
        <position position="354"/>
    </location>
</feature>
<dbReference type="AlphaFoldDB" id="A0AAD5BZD5"/>
<dbReference type="Gene3D" id="3.20.20.140">
    <property type="entry name" value="Metal-dependent hydrolases"/>
    <property type="match status" value="1"/>
</dbReference>
<dbReference type="Proteomes" id="UP001206925">
    <property type="component" value="Unassembled WGS sequence"/>
</dbReference>
<dbReference type="InterPro" id="IPR006329">
    <property type="entry name" value="AMPD"/>
</dbReference>
<evidence type="ECO:0000256" key="1">
    <source>
        <dbReference type="ARBA" id="ARBA00006676"/>
    </source>
</evidence>